<name>A0A7R9FGK8_9NEOP</name>
<dbReference type="AlphaFoldDB" id="A0A7R9FGK8"/>
<proteinExistence type="predicted"/>
<dbReference type="Pfam" id="PF07847">
    <property type="entry name" value="PCO_ADO"/>
    <property type="match status" value="1"/>
</dbReference>
<dbReference type="SUPFAM" id="SSF51182">
    <property type="entry name" value="RmlC-like cupins"/>
    <property type="match status" value="1"/>
</dbReference>
<keyword evidence="2" id="KW-0560">Oxidoreductase</keyword>
<dbReference type="EMBL" id="OE000237">
    <property type="protein sequence ID" value="CAD7453042.1"/>
    <property type="molecule type" value="Genomic_DNA"/>
</dbReference>
<sequence>MRMKSSRRHLRTWRVEAHFGKITLTAPNQDSKLDLSVIDSLVYCESSSLDHVATEKLIKLMIVTTTDAAKGGVSGLETPPHPRPQTSLPAYPFSSLNLLKSYMRNSTNEARLNGLHMATRIEKLWKQALLTFSNKTVLPPQVFDESFAKLKALAEDVTAVDVKLDSSLLNPSNQTHRSQTVKPPVTYVEIYEDDTVSIGIFILRSGARLPLHDHPHMHGILKVISGSLKLQSYTLRNRSQSIGEKKSLLSRVLRPKSVVAEKHPEVIVDETSGACVLTPVEKNLHEIHSIDGPAAFLDILSPPYDSDVPETAERSCHYFVEMPQSTDEEMLHNNMTRLYQVRSPSDFWSESAPYQGPNLSKLNVQVGDTVGDLGMRRFLSATEEERCWPTVQPVGTESLGSTWRSRCFPAPRRAPTTALWDDISPFSLLHLPREGEGASPDTTPLYPWLTNQGQIFSTLYDYPRQILCGVKSESVSDKPDQCRSTYRKTNTEPLCDAEASDWLFSHTGTSLPVVHLTRTVGNIATLHLATVPDTDAAIGGTTREQRSLWNGR</sequence>
<accession>A0A7R9FGK8</accession>
<dbReference type="GO" id="GO:0046872">
    <property type="term" value="F:metal ion binding"/>
    <property type="evidence" value="ECO:0007669"/>
    <property type="project" value="UniProtKB-KW"/>
</dbReference>
<keyword evidence="1" id="KW-0479">Metal-binding</keyword>
<dbReference type="PANTHER" id="PTHR22966:SF61">
    <property type="entry name" value="2-AMINOETHANETHIOL DIOXYGENASE"/>
    <property type="match status" value="1"/>
</dbReference>
<evidence type="ECO:0000256" key="2">
    <source>
        <dbReference type="ARBA" id="ARBA00023002"/>
    </source>
</evidence>
<evidence type="ECO:0000256" key="3">
    <source>
        <dbReference type="ARBA" id="ARBA00023004"/>
    </source>
</evidence>
<dbReference type="InterPro" id="IPR012864">
    <property type="entry name" value="PCO/ADO"/>
</dbReference>
<evidence type="ECO:0008006" key="5">
    <source>
        <dbReference type="Google" id="ProtNLM"/>
    </source>
</evidence>
<keyword evidence="3" id="KW-0408">Iron</keyword>
<dbReference type="GO" id="GO:0005739">
    <property type="term" value="C:mitochondrion"/>
    <property type="evidence" value="ECO:0007669"/>
    <property type="project" value="TreeGrafter"/>
</dbReference>
<dbReference type="CDD" id="cd20289">
    <property type="entry name" value="cupin_ADO"/>
    <property type="match status" value="1"/>
</dbReference>
<evidence type="ECO:0000313" key="4">
    <source>
        <dbReference type="EMBL" id="CAD7453042.1"/>
    </source>
</evidence>
<gene>
    <name evidence="4" type="ORF">TTEB3V08_LOCUS1196</name>
</gene>
<evidence type="ECO:0000256" key="1">
    <source>
        <dbReference type="ARBA" id="ARBA00022723"/>
    </source>
</evidence>
<dbReference type="InterPro" id="IPR011051">
    <property type="entry name" value="RmlC_Cupin_sf"/>
</dbReference>
<reference evidence="4" key="1">
    <citation type="submission" date="2020-11" db="EMBL/GenBank/DDBJ databases">
        <authorList>
            <person name="Tran Van P."/>
        </authorList>
    </citation>
    <scope>NUCLEOTIDE SEQUENCE</scope>
</reference>
<dbReference type="PANTHER" id="PTHR22966">
    <property type="entry name" value="2-AMINOETHANETHIOL DIOXYGENASE"/>
    <property type="match status" value="1"/>
</dbReference>
<dbReference type="InterPro" id="IPR014710">
    <property type="entry name" value="RmlC-like_jellyroll"/>
</dbReference>
<protein>
    <recommendedName>
        <fullName evidence="5">2-aminoethanethiol dioxygenase</fullName>
    </recommendedName>
</protein>
<dbReference type="GO" id="GO:0016702">
    <property type="term" value="F:oxidoreductase activity, acting on single donors with incorporation of molecular oxygen, incorporation of two atoms of oxygen"/>
    <property type="evidence" value="ECO:0007669"/>
    <property type="project" value="InterPro"/>
</dbReference>
<organism evidence="4">
    <name type="scientific">Timema tahoe</name>
    <dbReference type="NCBI Taxonomy" id="61484"/>
    <lineage>
        <taxon>Eukaryota</taxon>
        <taxon>Metazoa</taxon>
        <taxon>Ecdysozoa</taxon>
        <taxon>Arthropoda</taxon>
        <taxon>Hexapoda</taxon>
        <taxon>Insecta</taxon>
        <taxon>Pterygota</taxon>
        <taxon>Neoptera</taxon>
        <taxon>Polyneoptera</taxon>
        <taxon>Phasmatodea</taxon>
        <taxon>Timematodea</taxon>
        <taxon>Timematoidea</taxon>
        <taxon>Timematidae</taxon>
        <taxon>Timema</taxon>
    </lineage>
</organism>
<dbReference type="Gene3D" id="2.60.120.10">
    <property type="entry name" value="Jelly Rolls"/>
    <property type="match status" value="1"/>
</dbReference>